<organism evidence="8 9">
    <name type="scientific">Paracoccus haematequi</name>
    <dbReference type="NCBI Taxonomy" id="2491866"/>
    <lineage>
        <taxon>Bacteria</taxon>
        <taxon>Pseudomonadati</taxon>
        <taxon>Pseudomonadota</taxon>
        <taxon>Alphaproteobacteria</taxon>
        <taxon>Rhodobacterales</taxon>
        <taxon>Paracoccaceae</taxon>
        <taxon>Paracoccus</taxon>
    </lineage>
</organism>
<dbReference type="PIRSF" id="PIRSF035875">
    <property type="entry name" value="RNase_BN"/>
    <property type="match status" value="1"/>
</dbReference>
<dbReference type="OrthoDB" id="9781030at2"/>
<dbReference type="GO" id="GO:0005886">
    <property type="term" value="C:plasma membrane"/>
    <property type="evidence" value="ECO:0007669"/>
    <property type="project" value="UniProtKB-SubCell"/>
</dbReference>
<dbReference type="RefSeq" id="WP_126156372.1">
    <property type="nucleotide sequence ID" value="NZ_UZWE01000098.1"/>
</dbReference>
<dbReference type="Pfam" id="PF03631">
    <property type="entry name" value="Virul_fac_BrkB"/>
    <property type="match status" value="1"/>
</dbReference>
<evidence type="ECO:0000256" key="6">
    <source>
        <dbReference type="SAM" id="MobiDB-lite"/>
    </source>
</evidence>
<dbReference type="EMBL" id="UZWE01000098">
    <property type="protein sequence ID" value="VDS10844.1"/>
    <property type="molecule type" value="Genomic_DNA"/>
</dbReference>
<feature type="transmembrane region" description="Helical" evidence="7">
    <location>
        <begin position="88"/>
        <end position="109"/>
    </location>
</feature>
<proteinExistence type="predicted"/>
<keyword evidence="3 7" id="KW-0812">Transmembrane</keyword>
<keyword evidence="2" id="KW-1003">Cell membrane</keyword>
<evidence type="ECO:0000256" key="1">
    <source>
        <dbReference type="ARBA" id="ARBA00004651"/>
    </source>
</evidence>
<gene>
    <name evidence="8" type="ORF">PARHAE_04063</name>
</gene>
<sequence>MEEWKQILVRVKTEIASDHISVVSAGIAFYALLSVFPALAALISIAGLVLDPADIASQLDTVMALIPESAGAVLQEQVLKVTSGDETATGLVAAFGLAIAIYGAMKGVMTLMEGLNIAYDEEEGRGFIKLYLSALLITVCAILGLAVAIALLIVLPSVIAFLPLSPTLETAAEWLKWPLMAVLTMIGLAAIYRFGPSRADPKWRWVSVGAVAATVLWILGTAAFSLYVQNFDDYTETYGTLGGVIMLLTWMWLSAFIVLAGAELNAEIEQQTSEDTTTGAPEPMGQRNAVKADTPPPGESVHESDGTRTAGPVGVSTARNDTEVAPSPKSDAIMAIILLGASLWKLRKMSVRN</sequence>
<feature type="transmembrane region" description="Helical" evidence="7">
    <location>
        <begin position="20"/>
        <end position="50"/>
    </location>
</feature>
<evidence type="ECO:0000256" key="5">
    <source>
        <dbReference type="ARBA" id="ARBA00023136"/>
    </source>
</evidence>
<evidence type="ECO:0000256" key="3">
    <source>
        <dbReference type="ARBA" id="ARBA00022692"/>
    </source>
</evidence>
<keyword evidence="9" id="KW-1185">Reference proteome</keyword>
<feature type="transmembrane region" description="Helical" evidence="7">
    <location>
        <begin position="130"/>
        <end position="162"/>
    </location>
</feature>
<evidence type="ECO:0000313" key="8">
    <source>
        <dbReference type="EMBL" id="VDS10844.1"/>
    </source>
</evidence>
<feature type="transmembrane region" description="Helical" evidence="7">
    <location>
        <begin position="206"/>
        <end position="228"/>
    </location>
</feature>
<dbReference type="Proteomes" id="UP000270743">
    <property type="component" value="Unassembled WGS sequence"/>
</dbReference>
<evidence type="ECO:0000313" key="9">
    <source>
        <dbReference type="Proteomes" id="UP000270743"/>
    </source>
</evidence>
<feature type="transmembrane region" description="Helical" evidence="7">
    <location>
        <begin position="240"/>
        <end position="262"/>
    </location>
</feature>
<comment type="subcellular location">
    <subcellularLocation>
        <location evidence="1">Cell membrane</location>
        <topology evidence="1">Multi-pass membrane protein</topology>
    </subcellularLocation>
</comment>
<protein>
    <submittedName>
        <fullName evidence="8">Uncharacterized protein</fullName>
    </submittedName>
</protein>
<feature type="transmembrane region" description="Helical" evidence="7">
    <location>
        <begin position="174"/>
        <end position="194"/>
    </location>
</feature>
<dbReference type="AlphaFoldDB" id="A0A3S4CMD7"/>
<dbReference type="PANTHER" id="PTHR30213">
    <property type="entry name" value="INNER MEMBRANE PROTEIN YHJD"/>
    <property type="match status" value="1"/>
</dbReference>
<dbReference type="InterPro" id="IPR017039">
    <property type="entry name" value="Virul_fac_BrkB"/>
</dbReference>
<feature type="compositionally biased region" description="Polar residues" evidence="6">
    <location>
        <begin position="270"/>
        <end position="279"/>
    </location>
</feature>
<accession>A0A3S4CMD7</accession>
<keyword evidence="5 7" id="KW-0472">Membrane</keyword>
<evidence type="ECO:0000256" key="2">
    <source>
        <dbReference type="ARBA" id="ARBA00022475"/>
    </source>
</evidence>
<feature type="region of interest" description="Disordered" evidence="6">
    <location>
        <begin position="270"/>
        <end position="326"/>
    </location>
</feature>
<keyword evidence="4 7" id="KW-1133">Transmembrane helix</keyword>
<dbReference type="NCBIfam" id="TIGR00765">
    <property type="entry name" value="yihY_not_rbn"/>
    <property type="match status" value="1"/>
</dbReference>
<dbReference type="PANTHER" id="PTHR30213:SF0">
    <property type="entry name" value="UPF0761 MEMBRANE PROTEIN YIHY"/>
    <property type="match status" value="1"/>
</dbReference>
<reference evidence="8 9" key="1">
    <citation type="submission" date="2018-12" db="EMBL/GenBank/DDBJ databases">
        <authorList>
            <person name="Criscuolo A."/>
        </authorList>
    </citation>
    <scope>NUCLEOTIDE SEQUENCE [LARGE SCALE GENOMIC DNA]</scope>
    <source>
        <strain evidence="8">ACIP1116241</strain>
    </source>
</reference>
<evidence type="ECO:0000256" key="4">
    <source>
        <dbReference type="ARBA" id="ARBA00022989"/>
    </source>
</evidence>
<name>A0A3S4CMD7_9RHOB</name>
<evidence type="ECO:0000256" key="7">
    <source>
        <dbReference type="SAM" id="Phobius"/>
    </source>
</evidence>